<comment type="caution">
    <text evidence="10">The sequence shown here is derived from an EMBL/GenBank/DDBJ whole genome shotgun (WGS) entry which is preliminary data.</text>
</comment>
<evidence type="ECO:0000256" key="2">
    <source>
        <dbReference type="ARBA" id="ARBA00022617"/>
    </source>
</evidence>
<evidence type="ECO:0000256" key="6">
    <source>
        <dbReference type="PIRSR" id="PIRSR000025-1"/>
    </source>
</evidence>
<organism evidence="10 11">
    <name type="scientific">Neobacillus vireti LMG 21834</name>
    <dbReference type="NCBI Taxonomy" id="1131730"/>
    <lineage>
        <taxon>Bacteria</taxon>
        <taxon>Bacillati</taxon>
        <taxon>Bacillota</taxon>
        <taxon>Bacilli</taxon>
        <taxon>Bacillales</taxon>
        <taxon>Bacillaceae</taxon>
        <taxon>Neobacillus</taxon>
    </lineage>
</organism>
<protein>
    <submittedName>
        <fullName evidence="10">Cytochrome c550</fullName>
    </submittedName>
</protein>
<dbReference type="GO" id="GO:0020037">
    <property type="term" value="F:heme binding"/>
    <property type="evidence" value="ECO:0007669"/>
    <property type="project" value="InterPro"/>
</dbReference>
<gene>
    <name evidence="10" type="ORF">BAVI_25090</name>
</gene>
<reference evidence="10 11" key="1">
    <citation type="journal article" date="2014" name="Environ. Microbiol.">
        <title>The nitrate-ammonifying and nosZ-carrying bacterium Bacillus vireti is a potent source and sink for nitric and nitrous oxide under high nitrate conditions.</title>
        <authorList>
            <person name="Mania D."/>
            <person name="Heylen K."/>
            <person name="van Spanning R.J."/>
            <person name="Frostegard A."/>
        </authorList>
    </citation>
    <scope>NUCLEOTIDE SEQUENCE [LARGE SCALE GENOMIC DNA]</scope>
    <source>
        <strain evidence="10 11">LMG 21834</strain>
    </source>
</reference>
<dbReference type="SUPFAM" id="SSF46626">
    <property type="entry name" value="Cytochrome c"/>
    <property type="match status" value="1"/>
</dbReference>
<evidence type="ECO:0000256" key="1">
    <source>
        <dbReference type="ARBA" id="ARBA00022448"/>
    </source>
</evidence>
<evidence type="ECO:0000256" key="8">
    <source>
        <dbReference type="SAM" id="Phobius"/>
    </source>
</evidence>
<name>A0AB94IFR2_9BACI</name>
<keyword evidence="4" id="KW-0249">Electron transport</keyword>
<feature type="binding site" description="axial binding residue" evidence="7">
    <location>
        <position position="67"/>
    </location>
    <ligand>
        <name>heme c</name>
        <dbReference type="ChEBI" id="CHEBI:61717"/>
    </ligand>
    <ligandPart>
        <name>Fe</name>
        <dbReference type="ChEBI" id="CHEBI:18248"/>
    </ligandPart>
</feature>
<feature type="binding site" description="covalent" evidence="6">
    <location>
        <position position="66"/>
    </location>
    <ligand>
        <name>heme c</name>
        <dbReference type="ChEBI" id="CHEBI:61717"/>
    </ligand>
</feature>
<dbReference type="PROSITE" id="PS51007">
    <property type="entry name" value="CYTC"/>
    <property type="match status" value="1"/>
</dbReference>
<evidence type="ECO:0000256" key="5">
    <source>
        <dbReference type="ARBA" id="ARBA00023004"/>
    </source>
</evidence>
<dbReference type="InterPro" id="IPR051811">
    <property type="entry name" value="Cytochrome_c550/c551-like"/>
</dbReference>
<feature type="binding site" description="axial binding residue" evidence="7">
    <location>
        <position position="103"/>
    </location>
    <ligand>
        <name>heme c</name>
        <dbReference type="ChEBI" id="CHEBI:61717"/>
    </ligand>
    <ligandPart>
        <name>Fe</name>
        <dbReference type="ChEBI" id="CHEBI:18248"/>
    </ligandPart>
</feature>
<dbReference type="GO" id="GO:0016020">
    <property type="term" value="C:membrane"/>
    <property type="evidence" value="ECO:0007669"/>
    <property type="project" value="InterPro"/>
</dbReference>
<keyword evidence="1" id="KW-0813">Transport</keyword>
<dbReference type="InterPro" id="IPR012218">
    <property type="entry name" value="Cyt_c_BACSU-c550-type"/>
</dbReference>
<sequence length="124" mass="13172">MKKNPAIPYILILVFGIVLVFILSFKGLGDMKEIAKDNKGAGGAKTEETASAKPEDIYKNAGCIGCHGDQYQGGMGPSLKGIGDKISKDEIKGFLTNGSPKGMPAGLVKPEQMDAMVEWVSKIK</sequence>
<evidence type="ECO:0000256" key="7">
    <source>
        <dbReference type="PIRSR" id="PIRSR000025-2"/>
    </source>
</evidence>
<comment type="PTM">
    <text evidence="6">Binds 1 heme c group covalently per subunit.</text>
</comment>
<accession>A0AB94IFR2</accession>
<keyword evidence="2 6" id="KW-0349">Heme</keyword>
<evidence type="ECO:0000259" key="9">
    <source>
        <dbReference type="PROSITE" id="PS51007"/>
    </source>
</evidence>
<evidence type="ECO:0000313" key="11">
    <source>
        <dbReference type="Proteomes" id="UP000018877"/>
    </source>
</evidence>
<dbReference type="EMBL" id="ALAN01000198">
    <property type="protein sequence ID" value="ETI65950.1"/>
    <property type="molecule type" value="Genomic_DNA"/>
</dbReference>
<keyword evidence="3 7" id="KW-0479">Metal-binding</keyword>
<dbReference type="AlphaFoldDB" id="A0AB94IFR2"/>
<dbReference type="Pfam" id="PF13442">
    <property type="entry name" value="Cytochrome_CBB3"/>
    <property type="match status" value="1"/>
</dbReference>
<keyword evidence="8" id="KW-0812">Transmembrane</keyword>
<dbReference type="InterPro" id="IPR054780">
    <property type="entry name" value="Cytochro_C550_firm"/>
</dbReference>
<dbReference type="PIRSF" id="PIRSF000025">
    <property type="entry name" value="Cytc_Bsub_c550"/>
    <property type="match status" value="1"/>
</dbReference>
<feature type="transmembrane region" description="Helical" evidence="8">
    <location>
        <begin position="6"/>
        <end position="25"/>
    </location>
</feature>
<dbReference type="InterPro" id="IPR036909">
    <property type="entry name" value="Cyt_c-like_dom_sf"/>
</dbReference>
<keyword evidence="8" id="KW-0472">Membrane</keyword>
<dbReference type="PANTHER" id="PTHR37823:SF2">
    <property type="entry name" value="CYTOCHROME C-550"/>
    <property type="match status" value="1"/>
</dbReference>
<feature type="binding site" description="covalent" evidence="6">
    <location>
        <position position="63"/>
    </location>
    <ligand>
        <name>heme c</name>
        <dbReference type="ChEBI" id="CHEBI:61717"/>
    </ligand>
</feature>
<proteinExistence type="predicted"/>
<evidence type="ECO:0000256" key="4">
    <source>
        <dbReference type="ARBA" id="ARBA00022982"/>
    </source>
</evidence>
<keyword evidence="11" id="KW-1185">Reference proteome</keyword>
<keyword evidence="5 7" id="KW-0408">Iron</keyword>
<keyword evidence="8" id="KW-1133">Transmembrane helix</keyword>
<dbReference type="Gene3D" id="1.10.760.10">
    <property type="entry name" value="Cytochrome c-like domain"/>
    <property type="match status" value="1"/>
</dbReference>
<evidence type="ECO:0000256" key="3">
    <source>
        <dbReference type="ARBA" id="ARBA00022723"/>
    </source>
</evidence>
<dbReference type="RefSeq" id="WP_024031171.1">
    <property type="nucleotide sequence ID" value="NZ_ALAN01000198.1"/>
</dbReference>
<dbReference type="GO" id="GO:0009055">
    <property type="term" value="F:electron transfer activity"/>
    <property type="evidence" value="ECO:0007669"/>
    <property type="project" value="InterPro"/>
</dbReference>
<dbReference type="Proteomes" id="UP000018877">
    <property type="component" value="Unassembled WGS sequence"/>
</dbReference>
<dbReference type="GO" id="GO:0005506">
    <property type="term" value="F:iron ion binding"/>
    <property type="evidence" value="ECO:0007669"/>
    <property type="project" value="InterPro"/>
</dbReference>
<dbReference type="InterPro" id="IPR009056">
    <property type="entry name" value="Cyt_c-like_dom"/>
</dbReference>
<dbReference type="NCBIfam" id="NF045773">
    <property type="entry name" value="cytochro_C550"/>
    <property type="match status" value="1"/>
</dbReference>
<dbReference type="PANTHER" id="PTHR37823">
    <property type="entry name" value="CYTOCHROME C-553-LIKE"/>
    <property type="match status" value="1"/>
</dbReference>
<evidence type="ECO:0000313" key="10">
    <source>
        <dbReference type="EMBL" id="ETI65950.1"/>
    </source>
</evidence>
<feature type="domain" description="Cytochrome c" evidence="9">
    <location>
        <begin position="49"/>
        <end position="124"/>
    </location>
</feature>